<keyword evidence="2" id="KW-1185">Reference proteome</keyword>
<name>A0A6J4ZX07_9BURK</name>
<dbReference type="Proteomes" id="UP000494255">
    <property type="component" value="Unassembled WGS sequence"/>
</dbReference>
<reference evidence="1 2" key="1">
    <citation type="submission" date="2020-04" db="EMBL/GenBank/DDBJ databases">
        <authorList>
            <person name="De Canck E."/>
        </authorList>
    </citation>
    <scope>NUCLEOTIDE SEQUENCE [LARGE SCALE GENOMIC DNA]</scope>
    <source>
        <strain evidence="1 2">LMG 24238</strain>
    </source>
</reference>
<sequence>MVTAMALPVQQRATTQFFYYPRLRLRPLWRSVCVSAGVVAILGACTTPDPNERVTGSGGTAVKYSSRQVSVDLTDSERNALAAMRDHSFPGSTREQALTAVAAALKSSGYAPVTVEKDTALVEAGRAEVLVPKWREVLRGVLKTRISMLPAKPDHQYTAALVSVRAAEGGQGVIVRARFDNTVWDSNGDARTKTVLARGDYEAFFGKVSEALNGTLAPRQP</sequence>
<gene>
    <name evidence="1" type="ORF">LMG24238_00285</name>
</gene>
<dbReference type="AlphaFoldDB" id="A0A6J4ZX07"/>
<organism evidence="1 2">
    <name type="scientific">Paraburkholderia sediminicola</name>
    <dbReference type="NCBI Taxonomy" id="458836"/>
    <lineage>
        <taxon>Bacteria</taxon>
        <taxon>Pseudomonadati</taxon>
        <taxon>Pseudomonadota</taxon>
        <taxon>Betaproteobacteria</taxon>
        <taxon>Burkholderiales</taxon>
        <taxon>Burkholderiaceae</taxon>
        <taxon>Paraburkholderia</taxon>
    </lineage>
</organism>
<protein>
    <submittedName>
        <fullName evidence="1">Uncharacterized protein</fullName>
    </submittedName>
</protein>
<evidence type="ECO:0000313" key="2">
    <source>
        <dbReference type="Proteomes" id="UP000494255"/>
    </source>
</evidence>
<accession>A0A6J4ZX07</accession>
<proteinExistence type="predicted"/>
<dbReference type="EMBL" id="CADIKC010000001">
    <property type="protein sequence ID" value="CAB3641253.1"/>
    <property type="molecule type" value="Genomic_DNA"/>
</dbReference>
<evidence type="ECO:0000313" key="1">
    <source>
        <dbReference type="EMBL" id="CAB3641253.1"/>
    </source>
</evidence>